<evidence type="ECO:0000313" key="1">
    <source>
        <dbReference type="EMBL" id="SVA00719.1"/>
    </source>
</evidence>
<accession>A0A381SB42</accession>
<protein>
    <submittedName>
        <fullName evidence="1">Uncharacterized protein</fullName>
    </submittedName>
</protein>
<sequence length="57" mass="6474">MGDQFRPVVRTLDVIVDGRPQHRLDVLLAIRKSRIRTDRDALHALGAGLGNEERRLT</sequence>
<proteinExistence type="predicted"/>
<dbReference type="AlphaFoldDB" id="A0A381SB42"/>
<dbReference type="EMBL" id="UINC01002830">
    <property type="protein sequence ID" value="SVA00719.1"/>
    <property type="molecule type" value="Genomic_DNA"/>
</dbReference>
<gene>
    <name evidence="1" type="ORF">METZ01_LOCUS53573</name>
</gene>
<feature type="non-terminal residue" evidence="1">
    <location>
        <position position="57"/>
    </location>
</feature>
<name>A0A381SB42_9ZZZZ</name>
<reference evidence="1" key="1">
    <citation type="submission" date="2018-05" db="EMBL/GenBank/DDBJ databases">
        <authorList>
            <person name="Lanie J.A."/>
            <person name="Ng W.-L."/>
            <person name="Kazmierczak K.M."/>
            <person name="Andrzejewski T.M."/>
            <person name="Davidsen T.M."/>
            <person name="Wayne K.J."/>
            <person name="Tettelin H."/>
            <person name="Glass J.I."/>
            <person name="Rusch D."/>
            <person name="Podicherti R."/>
            <person name="Tsui H.-C.T."/>
            <person name="Winkler M.E."/>
        </authorList>
    </citation>
    <scope>NUCLEOTIDE SEQUENCE</scope>
</reference>
<organism evidence="1">
    <name type="scientific">marine metagenome</name>
    <dbReference type="NCBI Taxonomy" id="408172"/>
    <lineage>
        <taxon>unclassified sequences</taxon>
        <taxon>metagenomes</taxon>
        <taxon>ecological metagenomes</taxon>
    </lineage>
</organism>